<evidence type="ECO:0000313" key="2">
    <source>
        <dbReference type="Proteomes" id="UP001186974"/>
    </source>
</evidence>
<accession>A0ACC3CW49</accession>
<dbReference type="EMBL" id="JAWDJW010010782">
    <property type="protein sequence ID" value="KAK3045305.1"/>
    <property type="molecule type" value="Genomic_DNA"/>
</dbReference>
<sequence length="309" mass="33326">MPYCVSTYYSSANSSTSASWQLSIPYILAFLLPGIVASYYEGTRSYHGMATLWIGFAFRLGLLLTALFWTLDAADDGNWLPQIPSAYLKTTKVILAQIVLGTAFAAGYSTYTWCAPLLQIQSRPSRAQDARKIWDKGDLVLSRDGASALTVQGYSNLHGSRYALLLTVWTLGITVLQKPMGQAAMGILLWQIFCLLEIVAVNGLADKVVVGPTVLALLGGYHFFKTGHQATLSSIQWESAFVPLKGVRYPWSPLLVVLNTFGPQILCAVAVPATVLWKQPARKKGLLGAVAGAVATHLLVLATVGVATT</sequence>
<gene>
    <name evidence="1" type="ORF">LTS18_014071</name>
</gene>
<protein>
    <submittedName>
        <fullName evidence="1">Uncharacterized protein</fullName>
    </submittedName>
</protein>
<comment type="caution">
    <text evidence="1">The sequence shown here is derived from an EMBL/GenBank/DDBJ whole genome shotgun (WGS) entry which is preliminary data.</text>
</comment>
<keyword evidence="2" id="KW-1185">Reference proteome</keyword>
<evidence type="ECO:0000313" key="1">
    <source>
        <dbReference type="EMBL" id="KAK3045305.1"/>
    </source>
</evidence>
<dbReference type="Proteomes" id="UP001186974">
    <property type="component" value="Unassembled WGS sequence"/>
</dbReference>
<name>A0ACC3CW49_9PEZI</name>
<proteinExistence type="predicted"/>
<organism evidence="1 2">
    <name type="scientific">Coniosporium uncinatum</name>
    <dbReference type="NCBI Taxonomy" id="93489"/>
    <lineage>
        <taxon>Eukaryota</taxon>
        <taxon>Fungi</taxon>
        <taxon>Dikarya</taxon>
        <taxon>Ascomycota</taxon>
        <taxon>Pezizomycotina</taxon>
        <taxon>Dothideomycetes</taxon>
        <taxon>Dothideomycetes incertae sedis</taxon>
        <taxon>Coniosporium</taxon>
    </lineage>
</organism>
<reference evidence="1" key="1">
    <citation type="submission" date="2024-09" db="EMBL/GenBank/DDBJ databases">
        <title>Black Yeasts Isolated from many extreme environments.</title>
        <authorList>
            <person name="Coleine C."/>
            <person name="Stajich J.E."/>
            <person name="Selbmann L."/>
        </authorList>
    </citation>
    <scope>NUCLEOTIDE SEQUENCE</scope>
    <source>
        <strain evidence="1">CCFEE 5737</strain>
    </source>
</reference>
<feature type="non-terminal residue" evidence="1">
    <location>
        <position position="309"/>
    </location>
</feature>